<comment type="catalytic activity">
    <reaction evidence="5">
        <text>RNA(n) + a ribonucleoside 5'-triphosphate = RNA(n+1) + diphosphate</text>
        <dbReference type="Rhea" id="RHEA:21248"/>
        <dbReference type="Rhea" id="RHEA-COMP:14527"/>
        <dbReference type="Rhea" id="RHEA-COMP:17342"/>
        <dbReference type="ChEBI" id="CHEBI:33019"/>
        <dbReference type="ChEBI" id="CHEBI:61557"/>
        <dbReference type="ChEBI" id="CHEBI:140395"/>
        <dbReference type="EC" id="2.7.7.6"/>
    </reaction>
</comment>
<comment type="similarity">
    <text evidence="5">Belongs to the RNA polymerase subunit epsilon family.</text>
</comment>
<dbReference type="HAMAP" id="MF_01553">
    <property type="entry name" value="RNApol_bact_RpoY"/>
    <property type="match status" value="1"/>
</dbReference>
<comment type="function">
    <text evidence="5">A non-essential component of RNA polymerase (RNAP).</text>
</comment>
<dbReference type="Pfam" id="PF07288">
    <property type="entry name" value="RpoY"/>
    <property type="match status" value="1"/>
</dbReference>
<dbReference type="Gene3D" id="3.10.20.730">
    <property type="entry name" value="RNAP, epsilon subunit-like"/>
    <property type="match status" value="1"/>
</dbReference>
<reference evidence="6 7" key="1">
    <citation type="submission" date="2024-03" db="EMBL/GenBank/DDBJ databases">
        <title>Bacilli Hybrid Assemblies.</title>
        <authorList>
            <person name="Kovac J."/>
        </authorList>
    </citation>
    <scope>NUCLEOTIDE SEQUENCE [LARGE SCALE GENOMIC DNA]</scope>
    <source>
        <strain evidence="6 7">FSL R7-0666</strain>
    </source>
</reference>
<dbReference type="GO" id="GO:0000428">
    <property type="term" value="C:DNA-directed RNA polymerase complex"/>
    <property type="evidence" value="ECO:0007669"/>
    <property type="project" value="UniProtKB-KW"/>
</dbReference>
<keyword evidence="2 5" id="KW-0808">Transferase</keyword>
<keyword evidence="7" id="KW-1185">Reference proteome</keyword>
<dbReference type="Proteomes" id="UP001418796">
    <property type="component" value="Unassembled WGS sequence"/>
</dbReference>
<dbReference type="InterPro" id="IPR009907">
    <property type="entry name" value="RpoY"/>
</dbReference>
<gene>
    <name evidence="5" type="primary">rpoY</name>
    <name evidence="6" type="ORF">MKY91_12620</name>
</gene>
<proteinExistence type="inferred from homology"/>
<accession>A0ABU9VLC6</accession>
<organism evidence="6 7">
    <name type="scientific">Alkalicoccobacillus gibsonii</name>
    <dbReference type="NCBI Taxonomy" id="79881"/>
    <lineage>
        <taxon>Bacteria</taxon>
        <taxon>Bacillati</taxon>
        <taxon>Bacillota</taxon>
        <taxon>Bacilli</taxon>
        <taxon>Bacillales</taxon>
        <taxon>Bacillaceae</taxon>
        <taxon>Alkalicoccobacillus</taxon>
    </lineage>
</organism>
<evidence type="ECO:0000256" key="3">
    <source>
        <dbReference type="ARBA" id="ARBA00022695"/>
    </source>
</evidence>
<dbReference type="EC" id="2.7.7.6" evidence="5"/>
<evidence type="ECO:0000256" key="5">
    <source>
        <dbReference type="HAMAP-Rule" id="MF_01553"/>
    </source>
</evidence>
<evidence type="ECO:0000256" key="2">
    <source>
        <dbReference type="ARBA" id="ARBA00022679"/>
    </source>
</evidence>
<comment type="subunit">
    <text evidence="5">RNAP is composed of a core of 2 alpha, a beta and a beta' subunit. The core is associated with a delta subunit, and at least one of epsilon or omega. When a sigma factor is associated with the core the holoenzyme is formed, which can initiate transcription.</text>
</comment>
<evidence type="ECO:0000313" key="6">
    <source>
        <dbReference type="EMBL" id="MEN0643998.1"/>
    </source>
</evidence>
<evidence type="ECO:0000256" key="1">
    <source>
        <dbReference type="ARBA" id="ARBA00022478"/>
    </source>
</evidence>
<keyword evidence="4 5" id="KW-0804">Transcription</keyword>
<keyword evidence="3 5" id="KW-0548">Nucleotidyltransferase</keyword>
<protein>
    <recommendedName>
        <fullName evidence="5">DNA-directed RNA polymerase subunit epsilon</fullName>
        <shortName evidence="5">RNAP epsilon subunit</shortName>
        <ecNumber evidence="5">2.7.7.6</ecNumber>
    </recommendedName>
    <alternativeName>
        <fullName evidence="5">RNA polymerase epsilon subunit</fullName>
    </alternativeName>
    <alternativeName>
        <fullName evidence="5">Transcriptase subunit epsilon</fullName>
    </alternativeName>
</protein>
<sequence length="70" mass="8261">MSIFKVFFQESPTEVPVREWTQTVYVEGESEADVRKKLVDRKYNIEFVTKLSGAHLEYEQANEDFQTENV</sequence>
<dbReference type="RefSeq" id="WP_203087383.1">
    <property type="nucleotide sequence ID" value="NZ_JAEUZA010000001.1"/>
</dbReference>
<evidence type="ECO:0000313" key="7">
    <source>
        <dbReference type="Proteomes" id="UP001418796"/>
    </source>
</evidence>
<dbReference type="GO" id="GO:0003899">
    <property type="term" value="F:DNA-directed RNA polymerase activity"/>
    <property type="evidence" value="ECO:0007669"/>
    <property type="project" value="UniProtKB-EC"/>
</dbReference>
<dbReference type="EMBL" id="JBCITK010000001">
    <property type="protein sequence ID" value="MEN0643998.1"/>
    <property type="molecule type" value="Genomic_DNA"/>
</dbReference>
<keyword evidence="1 5" id="KW-0240">DNA-directed RNA polymerase</keyword>
<comment type="caution">
    <text evidence="6">The sequence shown here is derived from an EMBL/GenBank/DDBJ whole genome shotgun (WGS) entry which is preliminary data.</text>
</comment>
<evidence type="ECO:0000256" key="4">
    <source>
        <dbReference type="ARBA" id="ARBA00023163"/>
    </source>
</evidence>
<name>A0ABU9VLC6_9BACI</name>
<dbReference type="NCBIfam" id="NF010188">
    <property type="entry name" value="PRK13667.1"/>
    <property type="match status" value="1"/>
</dbReference>